<dbReference type="CDD" id="cd03789">
    <property type="entry name" value="GT9_LPS_heptosyltransferase"/>
    <property type="match status" value="1"/>
</dbReference>
<dbReference type="GO" id="GO:0008713">
    <property type="term" value="F:ADP-heptose-lipopolysaccharide heptosyltransferase activity"/>
    <property type="evidence" value="ECO:0007669"/>
    <property type="project" value="TreeGrafter"/>
</dbReference>
<evidence type="ECO:0000313" key="3">
    <source>
        <dbReference type="EMBL" id="OBK83654.1"/>
    </source>
</evidence>
<organism evidence="3 4">
    <name type="scientific">Mycolicibacter sinensis (strain JDM601)</name>
    <name type="common">Mycobacterium sinense</name>
    <dbReference type="NCBI Taxonomy" id="875328"/>
    <lineage>
        <taxon>Bacteria</taxon>
        <taxon>Bacillati</taxon>
        <taxon>Actinomycetota</taxon>
        <taxon>Actinomycetes</taxon>
        <taxon>Mycobacteriales</taxon>
        <taxon>Mycobacteriaceae</taxon>
        <taxon>Mycolicibacter</taxon>
    </lineage>
</organism>
<name>A0A1A3TM03_MYCSD</name>
<evidence type="ECO:0000313" key="4">
    <source>
        <dbReference type="Proteomes" id="UP000093759"/>
    </source>
</evidence>
<dbReference type="RefSeq" id="WP_065026218.1">
    <property type="nucleotide sequence ID" value="NZ_LZMF01000137.1"/>
</dbReference>
<dbReference type="Pfam" id="PF01075">
    <property type="entry name" value="Glyco_transf_9"/>
    <property type="match status" value="1"/>
</dbReference>
<accession>A0A1A3TM03</accession>
<gene>
    <name evidence="3" type="ORF">A5648_11600</name>
</gene>
<dbReference type="EMBL" id="LZMF01000137">
    <property type="protein sequence ID" value="OBK83654.1"/>
    <property type="molecule type" value="Genomic_DNA"/>
</dbReference>
<dbReference type="PANTHER" id="PTHR30160:SF1">
    <property type="entry name" value="LIPOPOLYSACCHARIDE 1,2-N-ACETYLGLUCOSAMINETRANSFERASE-RELATED"/>
    <property type="match status" value="1"/>
</dbReference>
<keyword evidence="1" id="KW-0328">Glycosyltransferase</keyword>
<dbReference type="InterPro" id="IPR002201">
    <property type="entry name" value="Glyco_trans_9"/>
</dbReference>
<keyword evidence="2 3" id="KW-0808">Transferase</keyword>
<proteinExistence type="predicted"/>
<dbReference type="SUPFAM" id="SSF53756">
    <property type="entry name" value="UDP-Glycosyltransferase/glycogen phosphorylase"/>
    <property type="match status" value="1"/>
</dbReference>
<dbReference type="AlphaFoldDB" id="A0A1A3TM03"/>
<evidence type="ECO:0000256" key="1">
    <source>
        <dbReference type="ARBA" id="ARBA00022676"/>
    </source>
</evidence>
<dbReference type="Gene3D" id="3.40.50.2000">
    <property type="entry name" value="Glycogen Phosphorylase B"/>
    <property type="match status" value="2"/>
</dbReference>
<dbReference type="GO" id="GO:0009244">
    <property type="term" value="P:lipopolysaccharide core region biosynthetic process"/>
    <property type="evidence" value="ECO:0007669"/>
    <property type="project" value="TreeGrafter"/>
</dbReference>
<dbReference type="InterPro" id="IPR051199">
    <property type="entry name" value="LPS_LOS_Heptosyltrfase"/>
</dbReference>
<reference evidence="4" key="1">
    <citation type="submission" date="2016-06" db="EMBL/GenBank/DDBJ databases">
        <authorList>
            <person name="Sutton G."/>
            <person name="Brinkac L."/>
            <person name="Sanka R."/>
            <person name="Adams M."/>
            <person name="Lau E."/>
            <person name="Garcia-Basteiro A."/>
            <person name="Lopez-Varela E."/>
            <person name="Palencia S."/>
        </authorList>
    </citation>
    <scope>NUCLEOTIDE SEQUENCE [LARGE SCALE GENOMIC DNA]</scope>
    <source>
        <strain evidence="4">1274684.2</strain>
    </source>
</reference>
<dbReference type="PANTHER" id="PTHR30160">
    <property type="entry name" value="TETRAACYLDISACCHARIDE 4'-KINASE-RELATED"/>
    <property type="match status" value="1"/>
</dbReference>
<evidence type="ECO:0000256" key="2">
    <source>
        <dbReference type="ARBA" id="ARBA00022679"/>
    </source>
</evidence>
<sequence>MSTAVVARLDSLGDVLISGPAVRAVAAAHDRVVFLAGPRGAVAAELLPGVDRVVRWRAGWVDFDAGPVTAAAVTELIGLLAAERPDALLILTSFHQSPLPLALIGRMAGVRWIGAICADYPGTLLDLRHPDPGDIPEPLRALSLARAAGWRLPPGDDGRLRVKGLPPLPGPLRAALGGGYVAFHPGAAVPARQPPAGKSAELVRALARTGHHVVVTGSAAERELTATVAGEMATDLGGRTTLAELGAVFAGARAVVAPNTGPAHLAAAVGAPIVSLFAPVVPAERWSPYGVPVVLCGDQSAPCRGSRARNCPVAGHPCLDGIAAGDVVAAVAEIGSPRNGRGAA</sequence>
<protein>
    <submittedName>
        <fullName evidence="3">Glycosyl transferase</fullName>
    </submittedName>
</protein>
<dbReference type="Proteomes" id="UP000093759">
    <property type="component" value="Unassembled WGS sequence"/>
</dbReference>
<comment type="caution">
    <text evidence="3">The sequence shown here is derived from an EMBL/GenBank/DDBJ whole genome shotgun (WGS) entry which is preliminary data.</text>
</comment>
<dbReference type="GO" id="GO:0005829">
    <property type="term" value="C:cytosol"/>
    <property type="evidence" value="ECO:0007669"/>
    <property type="project" value="TreeGrafter"/>
</dbReference>